<dbReference type="OrthoDB" id="10352084at2759"/>
<evidence type="ECO:0000256" key="2">
    <source>
        <dbReference type="SAM" id="SignalP"/>
    </source>
</evidence>
<dbReference type="Proteomes" id="UP000000768">
    <property type="component" value="Chromosome 5"/>
</dbReference>
<dbReference type="InterPro" id="IPR036574">
    <property type="entry name" value="Scorpion_toxin-like_sf"/>
</dbReference>
<sequence>MSFSKQNTVSTAIALALLLLTSHLAAGAEEDKETIVPLKTCEVMIKVPCWGKNSICIPICIAKGYTGGFCDVATCMCTKQCPDEAAAAAEAAGPSSSLPPVDVQPPLGKRGIQMLN</sequence>
<proteinExistence type="predicted"/>
<dbReference type="Gramene" id="KXG28691">
    <property type="protein sequence ID" value="KXG28691"/>
    <property type="gene ID" value="SORBI_3005G153600"/>
</dbReference>
<keyword evidence="4" id="KW-1185">Reference proteome</keyword>
<evidence type="ECO:0000256" key="1">
    <source>
        <dbReference type="SAM" id="MobiDB-lite"/>
    </source>
</evidence>
<protein>
    <recommendedName>
        <fullName evidence="5">Knottin scorpion toxin-like domain-containing protein</fullName>
    </recommendedName>
</protein>
<evidence type="ECO:0008006" key="5">
    <source>
        <dbReference type="Google" id="ProtNLM"/>
    </source>
</evidence>
<feature type="region of interest" description="Disordered" evidence="1">
    <location>
        <begin position="91"/>
        <end position="116"/>
    </location>
</feature>
<reference evidence="4" key="2">
    <citation type="journal article" date="2018" name="Plant J.">
        <title>The Sorghum bicolor reference genome: improved assembly, gene annotations, a transcriptome atlas, and signatures of genome organization.</title>
        <authorList>
            <person name="McCormick R.F."/>
            <person name="Truong S.K."/>
            <person name="Sreedasyam A."/>
            <person name="Jenkins J."/>
            <person name="Shu S."/>
            <person name="Sims D."/>
            <person name="Kennedy M."/>
            <person name="Amirebrahimi M."/>
            <person name="Weers B.D."/>
            <person name="McKinley B."/>
            <person name="Mattison A."/>
            <person name="Morishige D.T."/>
            <person name="Grimwood J."/>
            <person name="Schmutz J."/>
            <person name="Mullet J.E."/>
        </authorList>
    </citation>
    <scope>NUCLEOTIDE SEQUENCE [LARGE SCALE GENOMIC DNA]</scope>
    <source>
        <strain evidence="4">cv. BTx623</strain>
    </source>
</reference>
<evidence type="ECO:0000313" key="4">
    <source>
        <dbReference type="Proteomes" id="UP000000768"/>
    </source>
</evidence>
<dbReference type="AlphaFoldDB" id="A0A1B6PSP8"/>
<dbReference type="EMBL" id="CM000764">
    <property type="protein sequence ID" value="KXG28691.1"/>
    <property type="molecule type" value="Genomic_DNA"/>
</dbReference>
<dbReference type="OMA" id="ICIAKGY"/>
<reference evidence="3 4" key="1">
    <citation type="journal article" date="2009" name="Nature">
        <title>The Sorghum bicolor genome and the diversification of grasses.</title>
        <authorList>
            <person name="Paterson A.H."/>
            <person name="Bowers J.E."/>
            <person name="Bruggmann R."/>
            <person name="Dubchak I."/>
            <person name="Grimwood J."/>
            <person name="Gundlach H."/>
            <person name="Haberer G."/>
            <person name="Hellsten U."/>
            <person name="Mitros T."/>
            <person name="Poliakov A."/>
            <person name="Schmutz J."/>
            <person name="Spannagl M."/>
            <person name="Tang H."/>
            <person name="Wang X."/>
            <person name="Wicker T."/>
            <person name="Bharti A.K."/>
            <person name="Chapman J."/>
            <person name="Feltus F.A."/>
            <person name="Gowik U."/>
            <person name="Grigoriev I.V."/>
            <person name="Lyons E."/>
            <person name="Maher C.A."/>
            <person name="Martis M."/>
            <person name="Narechania A."/>
            <person name="Otillar R.P."/>
            <person name="Penning B.W."/>
            <person name="Salamov A.A."/>
            <person name="Wang Y."/>
            <person name="Zhang L."/>
            <person name="Carpita N.C."/>
            <person name="Freeling M."/>
            <person name="Gingle A.R."/>
            <person name="Hash C.T."/>
            <person name="Keller B."/>
            <person name="Klein P."/>
            <person name="Kresovich S."/>
            <person name="McCann M.C."/>
            <person name="Ming R."/>
            <person name="Peterson D.G."/>
            <person name="Mehboob-ur-Rahman"/>
            <person name="Ware D."/>
            <person name="Westhoff P."/>
            <person name="Mayer K.F."/>
            <person name="Messing J."/>
            <person name="Rokhsar D.S."/>
        </authorList>
    </citation>
    <scope>NUCLEOTIDE SEQUENCE [LARGE SCALE GENOMIC DNA]</scope>
    <source>
        <strain evidence="4">cv. BTx623</strain>
    </source>
</reference>
<keyword evidence="2" id="KW-0732">Signal</keyword>
<gene>
    <name evidence="3" type="ORF">SORBI_3005G153600</name>
</gene>
<feature type="signal peptide" evidence="2">
    <location>
        <begin position="1"/>
        <end position="27"/>
    </location>
</feature>
<accession>A0A1B6PSP8</accession>
<dbReference type="InParanoid" id="A0A1B6PSP8"/>
<organism evidence="3 4">
    <name type="scientific">Sorghum bicolor</name>
    <name type="common">Sorghum</name>
    <name type="synonym">Sorghum vulgare</name>
    <dbReference type="NCBI Taxonomy" id="4558"/>
    <lineage>
        <taxon>Eukaryota</taxon>
        <taxon>Viridiplantae</taxon>
        <taxon>Streptophyta</taxon>
        <taxon>Embryophyta</taxon>
        <taxon>Tracheophyta</taxon>
        <taxon>Spermatophyta</taxon>
        <taxon>Magnoliopsida</taxon>
        <taxon>Liliopsida</taxon>
        <taxon>Poales</taxon>
        <taxon>Poaceae</taxon>
        <taxon>PACMAD clade</taxon>
        <taxon>Panicoideae</taxon>
        <taxon>Andropogonodae</taxon>
        <taxon>Andropogoneae</taxon>
        <taxon>Sorghinae</taxon>
        <taxon>Sorghum</taxon>
    </lineage>
</organism>
<evidence type="ECO:0000313" key="3">
    <source>
        <dbReference type="EMBL" id="KXG28691.1"/>
    </source>
</evidence>
<dbReference type="Gene3D" id="3.30.30.10">
    <property type="entry name" value="Knottin, scorpion toxin-like"/>
    <property type="match status" value="1"/>
</dbReference>
<name>A0A1B6PSP8_SORBI</name>
<feature type="chain" id="PRO_5008589129" description="Knottin scorpion toxin-like domain-containing protein" evidence="2">
    <location>
        <begin position="28"/>
        <end position="116"/>
    </location>
</feature>